<dbReference type="CDD" id="cd17919">
    <property type="entry name" value="DEXHc_Snf"/>
    <property type="match status" value="1"/>
</dbReference>
<dbReference type="GO" id="GO:0005524">
    <property type="term" value="F:ATP binding"/>
    <property type="evidence" value="ECO:0007669"/>
    <property type="project" value="InterPro"/>
</dbReference>
<evidence type="ECO:0000259" key="3">
    <source>
        <dbReference type="PROSITE" id="PS51194"/>
    </source>
</evidence>
<dbReference type="EMBL" id="PDOD01000003">
    <property type="protein sequence ID" value="PYZ92793.1"/>
    <property type="molecule type" value="Genomic_DNA"/>
</dbReference>
<accession>A0A323TJH0</accession>
<proteinExistence type="predicted"/>
<dbReference type="InterPro" id="IPR027417">
    <property type="entry name" value="P-loop_NTPase"/>
</dbReference>
<reference evidence="4 5" key="1">
    <citation type="submission" date="2017-10" db="EMBL/GenBank/DDBJ databases">
        <title>Bacillus sp. nov., a halophilic bacterium isolated from a Keqin Lake.</title>
        <authorList>
            <person name="Wang H."/>
        </authorList>
    </citation>
    <scope>NUCLEOTIDE SEQUENCE [LARGE SCALE GENOMIC DNA]</scope>
    <source>
        <strain evidence="4 5">KQ-12</strain>
    </source>
</reference>
<evidence type="ECO:0000259" key="2">
    <source>
        <dbReference type="PROSITE" id="PS51192"/>
    </source>
</evidence>
<dbReference type="CDD" id="cd18793">
    <property type="entry name" value="SF2_C_SNF"/>
    <property type="match status" value="1"/>
</dbReference>
<dbReference type="InterPro" id="IPR014001">
    <property type="entry name" value="Helicase_ATP-bd"/>
</dbReference>
<sequence length="706" mass="81670">MIKNKKDINHLDKEIQTINSRFNGFSEEFYDTFVELSWKELKHEYVNEKLQKLPIDTITSLANKLNLYGLYNQDMKTLADVSHLSIDDLLRIPGIGEKSAEAIYYSTKQIEESIYKNSYPKINLENLSDEELRLLKSIYIKQYVLDHVDEAKKDFLAFQKLIDKDLQIAKMKLPYIFSIFQSKEKREKISFAINQINVKFDRDKLNEFKETINYLDSYTPKDEEVINDFLVNNATYYALLEKIDGPFNQNDVYGLTAEIVEKVNSFELNTDGLNVTLRNYQEFGAKYGLTYKRTLLGDEMGLGKTIQAIAIINHLHHEEKKYAIVVCPLSVLANWKREIQKFSNLKIFIFHGKQREDFYNLWMKNGGIMITTYEHTKFLQALVSEKLDILIVDEAHYIKNPDARRSKNVYRLAEIASYDLFMSGTPLENRLGELSQLIEVLQPEITNEIFENMQLLEPQRFKEVIGPVYLRRNRSDVLKELPELNIIPVWTEFGESELTNYIEAVKSEAIHDMRRAGWSGKSPKDSPKLKMLMDLCDQAKESGHKILIFSFYKSILQKVYSHLKDRAFEPITGSLSNNRRQEIIDEFTKATEGSVLINQIEAGGVGLNIQAASIIIICEPQWKPSTEEQAISRAYRMGQAKNVTVYRLLTEDSIDGRILELLNQKSDLFNLYARDSGVGDLSQNIHESKLAAQAIQKEQERLQITS</sequence>
<dbReference type="Gene3D" id="3.40.50.300">
    <property type="entry name" value="P-loop containing nucleotide triphosphate hydrolases"/>
    <property type="match status" value="1"/>
</dbReference>
<feature type="domain" description="Helicase ATP-binding" evidence="2">
    <location>
        <begin position="285"/>
        <end position="444"/>
    </location>
</feature>
<dbReference type="SMART" id="SM00487">
    <property type="entry name" value="DEXDc"/>
    <property type="match status" value="1"/>
</dbReference>
<dbReference type="Gene3D" id="1.10.150.20">
    <property type="entry name" value="5' to 3' exonuclease, C-terminal subdomain"/>
    <property type="match status" value="1"/>
</dbReference>
<name>A0A323TJH0_9BACI</name>
<dbReference type="InterPro" id="IPR001650">
    <property type="entry name" value="Helicase_C-like"/>
</dbReference>
<dbReference type="AlphaFoldDB" id="A0A323TJH0"/>
<evidence type="ECO:0008006" key="6">
    <source>
        <dbReference type="Google" id="ProtNLM"/>
    </source>
</evidence>
<dbReference type="RefSeq" id="WP_110610341.1">
    <property type="nucleotide sequence ID" value="NZ_PDOD01000003.1"/>
</dbReference>
<dbReference type="InterPro" id="IPR000330">
    <property type="entry name" value="SNF2_N"/>
</dbReference>
<feature type="domain" description="Helicase C-terminal" evidence="3">
    <location>
        <begin position="531"/>
        <end position="677"/>
    </location>
</feature>
<dbReference type="PANTHER" id="PTHR10799">
    <property type="entry name" value="SNF2/RAD54 HELICASE FAMILY"/>
    <property type="match status" value="1"/>
</dbReference>
<dbReference type="InterPro" id="IPR049730">
    <property type="entry name" value="SNF2/RAD54-like_C"/>
</dbReference>
<dbReference type="SUPFAM" id="SSF52540">
    <property type="entry name" value="P-loop containing nucleoside triphosphate hydrolases"/>
    <property type="match status" value="2"/>
</dbReference>
<dbReference type="InterPro" id="IPR038718">
    <property type="entry name" value="SNF2-like_sf"/>
</dbReference>
<dbReference type="GO" id="GO:0016787">
    <property type="term" value="F:hydrolase activity"/>
    <property type="evidence" value="ECO:0007669"/>
    <property type="project" value="UniProtKB-KW"/>
</dbReference>
<dbReference type="OrthoDB" id="9760715at2"/>
<dbReference type="Pfam" id="PF00271">
    <property type="entry name" value="Helicase_C"/>
    <property type="match status" value="1"/>
</dbReference>
<dbReference type="SMART" id="SM00490">
    <property type="entry name" value="HELICc"/>
    <property type="match status" value="1"/>
</dbReference>
<comment type="caution">
    <text evidence="4">The sequence shown here is derived from an EMBL/GenBank/DDBJ whole genome shotgun (WGS) entry which is preliminary data.</text>
</comment>
<evidence type="ECO:0000313" key="5">
    <source>
        <dbReference type="Proteomes" id="UP000248214"/>
    </source>
</evidence>
<organism evidence="4 5">
    <name type="scientific">Salipaludibacillus keqinensis</name>
    <dbReference type="NCBI Taxonomy" id="2045207"/>
    <lineage>
        <taxon>Bacteria</taxon>
        <taxon>Bacillati</taxon>
        <taxon>Bacillota</taxon>
        <taxon>Bacilli</taxon>
        <taxon>Bacillales</taxon>
        <taxon>Bacillaceae</taxon>
    </lineage>
</organism>
<gene>
    <name evidence="4" type="ORF">CR194_14160</name>
</gene>
<dbReference type="Gene3D" id="3.40.50.10810">
    <property type="entry name" value="Tandem AAA-ATPase domain"/>
    <property type="match status" value="1"/>
</dbReference>
<evidence type="ECO:0000256" key="1">
    <source>
        <dbReference type="ARBA" id="ARBA00022801"/>
    </source>
</evidence>
<protein>
    <recommendedName>
        <fullName evidence="6">Helicase SNF2</fullName>
    </recommendedName>
</protein>
<dbReference type="Pfam" id="PF00176">
    <property type="entry name" value="SNF2-rel_dom"/>
    <property type="match status" value="1"/>
</dbReference>
<dbReference type="PROSITE" id="PS51194">
    <property type="entry name" value="HELICASE_CTER"/>
    <property type="match status" value="1"/>
</dbReference>
<dbReference type="PROSITE" id="PS51192">
    <property type="entry name" value="HELICASE_ATP_BIND_1"/>
    <property type="match status" value="1"/>
</dbReference>
<evidence type="ECO:0000313" key="4">
    <source>
        <dbReference type="EMBL" id="PYZ92793.1"/>
    </source>
</evidence>
<keyword evidence="1" id="KW-0378">Hydrolase</keyword>
<keyword evidence="5" id="KW-1185">Reference proteome</keyword>
<dbReference type="Proteomes" id="UP000248214">
    <property type="component" value="Unassembled WGS sequence"/>
</dbReference>